<evidence type="ECO:0000313" key="2">
    <source>
        <dbReference type="EMBL" id="MFD2263051.1"/>
    </source>
</evidence>
<dbReference type="Proteomes" id="UP001597295">
    <property type="component" value="Unassembled WGS sequence"/>
</dbReference>
<proteinExistence type="predicted"/>
<keyword evidence="1" id="KW-0472">Membrane</keyword>
<feature type="transmembrane region" description="Helical" evidence="1">
    <location>
        <begin position="59"/>
        <end position="80"/>
    </location>
</feature>
<feature type="transmembrane region" description="Helical" evidence="1">
    <location>
        <begin position="92"/>
        <end position="111"/>
    </location>
</feature>
<protein>
    <submittedName>
        <fullName evidence="2">Uncharacterized protein</fullName>
    </submittedName>
</protein>
<dbReference type="EMBL" id="JBHUIP010000009">
    <property type="protein sequence ID" value="MFD2263051.1"/>
    <property type="molecule type" value="Genomic_DNA"/>
</dbReference>
<gene>
    <name evidence="2" type="ORF">ACFSM5_09145</name>
</gene>
<feature type="transmembrane region" description="Helical" evidence="1">
    <location>
        <begin position="32"/>
        <end position="53"/>
    </location>
</feature>
<name>A0ABW5DRF1_9PROT</name>
<keyword evidence="1" id="KW-1133">Transmembrane helix</keyword>
<keyword evidence="1" id="KW-0812">Transmembrane</keyword>
<organism evidence="2 3">
    <name type="scientific">Lacibacterium aquatile</name>
    <dbReference type="NCBI Taxonomy" id="1168082"/>
    <lineage>
        <taxon>Bacteria</taxon>
        <taxon>Pseudomonadati</taxon>
        <taxon>Pseudomonadota</taxon>
        <taxon>Alphaproteobacteria</taxon>
        <taxon>Rhodospirillales</taxon>
        <taxon>Rhodospirillaceae</taxon>
    </lineage>
</organism>
<evidence type="ECO:0000313" key="3">
    <source>
        <dbReference type="Proteomes" id="UP001597295"/>
    </source>
</evidence>
<accession>A0ABW5DRF1</accession>
<evidence type="ECO:0000256" key="1">
    <source>
        <dbReference type="SAM" id="Phobius"/>
    </source>
</evidence>
<sequence>MLFMTIIDIPPPGSGDGLARSLRQFKRWLDRLPMGMMSAVLFAYWLALAALGLLAGFRLAGSLISSAILVGLAYGCYRLLRWTQPISDRSMLGRLAYIFSLSMTAITLGAALVVPAIILLGMTAWGILAALLWLIR</sequence>
<reference evidence="3" key="1">
    <citation type="journal article" date="2019" name="Int. J. Syst. Evol. Microbiol.">
        <title>The Global Catalogue of Microorganisms (GCM) 10K type strain sequencing project: providing services to taxonomists for standard genome sequencing and annotation.</title>
        <authorList>
            <consortium name="The Broad Institute Genomics Platform"/>
            <consortium name="The Broad Institute Genome Sequencing Center for Infectious Disease"/>
            <person name="Wu L."/>
            <person name="Ma J."/>
        </authorList>
    </citation>
    <scope>NUCLEOTIDE SEQUENCE [LARGE SCALE GENOMIC DNA]</scope>
    <source>
        <strain evidence="3">CGMCC 1.19062</strain>
    </source>
</reference>
<feature type="transmembrane region" description="Helical" evidence="1">
    <location>
        <begin position="117"/>
        <end position="135"/>
    </location>
</feature>
<comment type="caution">
    <text evidence="2">The sequence shown here is derived from an EMBL/GenBank/DDBJ whole genome shotgun (WGS) entry which is preliminary data.</text>
</comment>
<dbReference type="RefSeq" id="WP_379876023.1">
    <property type="nucleotide sequence ID" value="NZ_JBHUIP010000009.1"/>
</dbReference>
<keyword evidence="3" id="KW-1185">Reference proteome</keyword>